<feature type="compositionally biased region" description="Polar residues" evidence="8">
    <location>
        <begin position="1611"/>
        <end position="1629"/>
    </location>
</feature>
<sequence length="3733" mass="418385">MDRGSHRTLNNAWSYDGGGGGGGGCAATGGRYNSQNETGYAATAAAATTTTAADSGSTERRGTLDQSTKKKTKSRSGSRSPSPSGSTSSRSPSRYDTPTRPRTSSYSSRSSVAASQITSAIPSPGTPGSVTPRGTTSKTTRIGRFNEYYEGGEITDRHFRSYDEYSQGSAASQDDPYDPDYSYNNHDSPSHLDVLEARSMQSLSTAEHGTVPYGPPDIRNLQKERVHLLEQLEECPSSGDEHIPKKRLKLDLLDNALSTDVIIEANRDHRKVMEVRRLSDVSLKHHSRRPSIDSKHSREITHDRNTYIPHTICKRRKTGGSDNGSRAHHYDHSGSESVGGSRPGTPLCDERPENFPPSEPRRVPRDRDGPLTLPLPRFASQVMGRGSVSVAGIKGQKDTILSSPPPAVTSPRICNPKPSSPVHVPPPASPPPRPPSLSSNSSDSENPPSPSLDERIKSLDEKYEKWSGSRALSAAGGDALAKLDATREKFRLRHKLLDFDLKEVQPSEIVKSVMAKRSVFDEDLKRLENVGEKYEPKELNLFPRTTTAAPSSTSTTPSTTVATIKISSPSTQMPKTPTMLSPRSTGNSMIPAKGLQYPFPSHPPIQTATPTLLPQTPPVTTSTIASPTPQIQTTSTTTRSATLGDNRLKSCASASSDNRISSKVNVNRSVVLNNSTAPIKPLEKTTVNIPSDPCASTASNVNVSVETKVVKTIKHSDKITCRRDSANSPRGDVKIRRNSDIGPRKTDETEKIGDTSLETEQKGERARSEERRKEEQQKEKQRLENERLEKERLEKEQQEKERLEKERLERERQQREKELEKERLEKERLEKEKAEQERLAKERIEREKREREELERQECLRRLREEEERQERERTLREERERKEKEETERKNRELREKLAEEERQMKKERHEIEKIEREKRREEEKKHKDDNHDRRKEEYKHRENHSKEEKEKAIHEIYKRTESHDRNNSEKLKHIDKETEMRRKESIKENRDNNSHEKQKRDDFKDVESRHLSIDSDKSKLDPSKRKERNNSLPTTIGMKRRMSSQDTFDNTSESKRPKLHSDHKKVTDRRDSKDSTRSEDRMKCKIKNNNRSVEEKSSQHEKTNHTREPEEKRREKDKEREEKHRSRQKLEKQTSKSKSREKESRESPTILPKELSDKDFLAKLELRSTEEIEKHKDQRKEAKEKRKQEISESDVDKRDKDDKRNEDKARRDRIIEKNKSRDDQGLRSSDEKSKSQKKDRIRKTTLNSSDNNSDSDEPRKHSIFDIVDDEPAYISMYDKVKARSCKNMQKQEEEKRQEKIKAKFSQLKQSRAKREEKKRSTSWDEDSDSDRERHDKNECKNRRNKMLIASSDDEYFDLDKSHKKREMYTDSDSDRNRQHKSEFTEASDEDFSKQKLCKTPRSSNEISDEEMKKIRAIKTELFSDIECDPSSDQDLKPFKMNDEFHRSIKKERKISKLEDSVEKLDPQSMDSKPPLSEIKSEKINNRHTFIDNSSADESEFKKEKSKKHKKKQKRLKHSLSSEDSSKFESMESSQNECLEKGKHHDKKRQHIKKDKKRDKSKERDKSKKSKRSKSITKSDFKHDGKMENIFGSLSDSSENGLRDSEVSAPKTNNSCIVGYNDENTPSRFSDFEMERTLKVEEVDSKEEHRKRKERRRKEKERRLQDAAAAAALAEAADHFNENSMDFADMGKQLEDNIKDEPVSNNDRNISRNEMNLEANDASRYYEGSIFQDYKKEDRREGREKKKKRKKSKEERQKHHHHHEKTKVKSESKRESSVPQKEETSVQVLQEPKPQSQSLPNLLEIPSPPQQKVSTVPNQSNSILTKELNESPVVPPAPSAPQTTPLSSKEKKREKFIPGFGSDIDETVHENAVKSISEFDTIQLTTQKVEETKLEKAEDMPEEKPRAVISQEETEDAVAALLGESFSNEFEKRYSEDDLNNSNDQSSNLVEEPIVQDDEEMRQAVQSLGASDIEVKPDTPQSEHELQIDTDTEEQDEISSRFDQPTTAEIPDLLQPSKTPDVSNYFRTEESRPTTSLVIKATPNIGSPPSLAPITPQPSIITSIKRNLETVSETLNKMPPLTLPPLIEPARTVISQSWPTKSDESPKIESKLTLVAKVNSPPIQNKLVSPQNSMITNSTMRTYPPMVKISEAQYPPLAAISKPEIISTTVNKQEIPSTALPMLQVSAPTLHNLPARSPVQQKSPSNSTHDGAAKSTTLSKVRLPITSVMVSKPLQATTINLPQAKVAFSSEPPKLIPTQDLRPRMVFQGSNSSVQFPFNSAQKMVVQTNLPVARGLLVPARPGHFNYISSQVAFNINTSDDAIETSKSAPISVSMSQTSPTKVIQMKPQSIIISPNSHMSTAPCIINNQKVVNATISEIPSSLVPISSVSDTSSVVQACVTTYPKLVSSISSVTKEVKQDSLESQEMHNQSKPHDSSILSAKPGIEIVNVSRANDSPAAEVIESPSIVKHEEVEPQQLAIEKVTEELHQTLQKVIDSEIVKPKEENLEEEKSIEVAEIEKTDLENLKTNISDNEDAKIETETSFVKETEKFKENKSDSENVSEISKDFSSTDLPIKDLLDNKEDKEDSDYWSPKDVNIDSVIKTLCSADELSNHSNENEGNKKDCISEEMDLKSSDEQNECQNPAMNTSDTKELDSTKSDSETMDDSMEDSEEKDNASRIGTRRGGRGRGRKGRVGIERGGIQTRRAKVLSKEVQSPAKRGGARGARAKVERKTTKSESDTPTDIYEFREDEENRPRLILTIKQSNTNSAAVQSAVVKEIPKENITPLQPGPKQIDTKEKTEDFAQPSASTNTRKSRRLQEKDITRTTVDDTIEDVIKNTVVTRSNSQATRRSTRQPNASIKPVSEIPRKSPRGRKFGRRTSEANEEILDEKEKLKPEDVTTNIASQDLNTEKINEQLPTDCSSASESVENKQPVIPATQNIVEKSPIGLKAAVLRRIKGEMGQEPMSLIDPVTGLLTPMRECEENKYIPVPGEKKGAGVLVKTGSSVIDVPSSENKTHQTVIATPQQSAPPPVKPQVKPQSLKAHVLSSQAAQAVVTQQVQSPPKQNAVIVSSAAPPMVSMESKANVPMNQNLNVNVSIPNYVPAHISPRTSISLASSSSKPIPDKQPVASPNQIYNILSQQHKQLLQMTKPSPPSVIPKGIVVSTAPIMKHQQPIIKQVSLAKGTMPKVTLPMHLTGAVPSSVLGKSVAQPLVNAGGRLIPGKNAMEPPKVDVSISNLMSVRALSSLSPQGQPRHIPQASMPVPGYEASLAETIPHFPPGSVTLRPPHDLPHPHYMHPSQVMYQQYLRQSYHFPRSSMVPGNIEKSNDGQEGEEAPVTSPPLELRIPGSVGIPLSSRGAAVPHSLHSPHDRATDSPQVGQVYNMQTARMQHYNPNRYYDSPAEPPPAHRPVTSHSSLAALGSDRPPLSHMTALGVPDRPLGSHLSSDRSLGSHLPPDRPLGSHLPPDRPLSGHSALTGHLPLGTPERPSSSHLTPDRLSGHSTPDRPVSAHGLTLSAGLGAAGNLMGAVARHIGADAPTSQRGLQAATPPHASQVPPQAESLFMLLKHYPRMWQGLLALKNDQAAVQMYFVSGNDDVAKCSLPKNTDGSTPPLRIFQRMRLEPPQVEGVARKMQMEKEHCMLLALPCGHDHMDVLKQSTNLTNGFITYLQQKQAAGIVNVAAPGTTQPPAYVVHIFPSCNFVNENLRRIAPSLLERVADIAHLLIVITTV</sequence>
<feature type="compositionally biased region" description="Basic and acidic residues" evidence="8">
    <location>
        <begin position="2729"/>
        <end position="2740"/>
    </location>
</feature>
<dbReference type="InterPro" id="IPR016194">
    <property type="entry name" value="SPOC-like_C_dom_sf"/>
</dbReference>
<feature type="region of interest" description="Disordered" evidence="8">
    <location>
        <begin position="307"/>
        <end position="379"/>
    </location>
</feature>
<dbReference type="SUPFAM" id="SSF100939">
    <property type="entry name" value="SPOC domain-like"/>
    <property type="match status" value="1"/>
</dbReference>
<dbReference type="InterPro" id="IPR012921">
    <property type="entry name" value="SPOC_C"/>
</dbReference>
<feature type="compositionally biased region" description="Polar residues" evidence="8">
    <location>
        <begin position="112"/>
        <end position="140"/>
    </location>
</feature>
<feature type="compositionally biased region" description="Basic and acidic residues" evidence="8">
    <location>
        <begin position="1768"/>
        <end position="1785"/>
    </location>
</feature>
<dbReference type="Gene3D" id="2.40.290.10">
    <property type="match status" value="1"/>
</dbReference>
<feature type="region of interest" description="Disordered" evidence="8">
    <location>
        <begin position="1"/>
        <end position="149"/>
    </location>
</feature>
<feature type="region of interest" description="Disordered" evidence="8">
    <location>
        <begin position="864"/>
        <end position="1274"/>
    </location>
</feature>
<evidence type="ECO:0000256" key="1">
    <source>
        <dbReference type="ARBA" id="ARBA00004123"/>
    </source>
</evidence>
<feature type="compositionally biased region" description="Gly residues" evidence="8">
    <location>
        <begin position="16"/>
        <end position="27"/>
    </location>
</feature>
<feature type="compositionally biased region" description="Basic and acidic residues" evidence="8">
    <location>
        <begin position="1521"/>
        <end position="1531"/>
    </location>
</feature>
<feature type="compositionally biased region" description="Polar residues" evidence="8">
    <location>
        <begin position="2560"/>
        <end position="2573"/>
    </location>
</feature>
<feature type="compositionally biased region" description="Basic and acidic residues" evidence="8">
    <location>
        <begin position="1435"/>
        <end position="1448"/>
    </location>
</feature>
<feature type="compositionally biased region" description="Basic and acidic residues" evidence="8">
    <location>
        <begin position="1314"/>
        <end position="1324"/>
    </location>
</feature>
<feature type="region of interest" description="Disordered" evidence="8">
    <location>
        <begin position="720"/>
        <end position="842"/>
    </location>
</feature>
<proteinExistence type="predicted"/>
<dbReference type="PROSITE" id="PS50917">
    <property type="entry name" value="SPOC"/>
    <property type="match status" value="1"/>
</dbReference>
<dbReference type="InterPro" id="IPR010912">
    <property type="entry name" value="SPOC_met"/>
</dbReference>
<keyword evidence="6" id="KW-0539">Nucleus</keyword>
<feature type="region of interest" description="Disordered" evidence="8">
    <location>
        <begin position="2845"/>
        <end position="2889"/>
    </location>
</feature>
<feature type="compositionally biased region" description="Basic residues" evidence="8">
    <location>
        <begin position="1545"/>
        <end position="1558"/>
    </location>
</feature>
<feature type="compositionally biased region" description="Basic and acidic residues" evidence="8">
    <location>
        <begin position="2575"/>
        <end position="2586"/>
    </location>
</feature>
<feature type="compositionally biased region" description="Basic and acidic residues" evidence="8">
    <location>
        <begin position="1054"/>
        <end position="1085"/>
    </location>
</feature>
<name>A0AAW1V432_9CUCU</name>
<feature type="region of interest" description="Disordered" evidence="8">
    <location>
        <begin position="1692"/>
        <end position="1864"/>
    </location>
</feature>
<feature type="compositionally biased region" description="Basic and acidic residues" evidence="8">
    <location>
        <begin position="1578"/>
        <end position="1588"/>
    </location>
</feature>
<keyword evidence="5" id="KW-0804">Transcription</keyword>
<keyword evidence="2" id="KW-0694">RNA-binding</keyword>
<feature type="compositionally biased region" description="Basic residues" evidence="8">
    <location>
        <begin position="1650"/>
        <end position="1661"/>
    </location>
</feature>
<feature type="compositionally biased region" description="Low complexity" evidence="8">
    <location>
        <begin position="77"/>
        <end position="111"/>
    </location>
</feature>
<feature type="compositionally biased region" description="Low complexity" evidence="8">
    <location>
        <begin position="41"/>
        <end position="53"/>
    </location>
</feature>
<reference evidence="10 11" key="1">
    <citation type="submission" date="2023-03" db="EMBL/GenBank/DDBJ databases">
        <title>Genome insight into feeding habits of ladybird beetles.</title>
        <authorList>
            <person name="Li H.-S."/>
            <person name="Huang Y.-H."/>
            <person name="Pang H."/>
        </authorList>
    </citation>
    <scope>NUCLEOTIDE SEQUENCE [LARGE SCALE GENOMIC DNA]</scope>
    <source>
        <strain evidence="10">SYSU_2023b</strain>
        <tissue evidence="10">Whole body</tissue>
    </source>
</reference>
<feature type="region of interest" description="Disordered" evidence="8">
    <location>
        <begin position="2548"/>
        <end position="2595"/>
    </location>
</feature>
<feature type="region of interest" description="Disordered" evidence="8">
    <location>
        <begin position="2783"/>
        <end position="2827"/>
    </location>
</feature>
<evidence type="ECO:0000256" key="5">
    <source>
        <dbReference type="ARBA" id="ARBA00023163"/>
    </source>
</evidence>
<feature type="compositionally biased region" description="Basic and acidic residues" evidence="8">
    <location>
        <begin position="2548"/>
        <end position="2559"/>
    </location>
</feature>
<protein>
    <recommendedName>
        <fullName evidence="9">SPOC domain-containing protein</fullName>
    </recommendedName>
</protein>
<feature type="compositionally biased region" description="Basic and acidic residues" evidence="8">
    <location>
        <begin position="1893"/>
        <end position="1907"/>
    </location>
</feature>
<evidence type="ECO:0000259" key="9">
    <source>
        <dbReference type="PROSITE" id="PS50917"/>
    </source>
</evidence>
<keyword evidence="11" id="KW-1185">Reference proteome</keyword>
<feature type="compositionally biased region" description="Low complexity" evidence="8">
    <location>
        <begin position="436"/>
        <end position="446"/>
    </location>
</feature>
<feature type="region of interest" description="Disordered" evidence="8">
    <location>
        <begin position="1893"/>
        <end position="1914"/>
    </location>
</feature>
<keyword evidence="4 7" id="KW-0175">Coiled coil</keyword>
<feature type="compositionally biased region" description="Basic and acidic residues" evidence="8">
    <location>
        <begin position="1974"/>
        <end position="1988"/>
    </location>
</feature>
<gene>
    <name evidence="10" type="ORF">WA026_000404</name>
</gene>
<evidence type="ECO:0000256" key="2">
    <source>
        <dbReference type="ARBA" id="ARBA00022884"/>
    </source>
</evidence>
<feature type="compositionally biased region" description="Basic residues" evidence="8">
    <location>
        <begin position="1505"/>
        <end position="1519"/>
    </location>
</feature>
<feature type="compositionally biased region" description="Basic and acidic residues" evidence="8">
    <location>
        <begin position="1291"/>
        <end position="1303"/>
    </location>
</feature>
<feature type="region of interest" description="Disordered" evidence="8">
    <location>
        <begin position="3318"/>
        <end position="3379"/>
    </location>
</feature>
<feature type="compositionally biased region" description="Polar residues" evidence="8">
    <location>
        <begin position="1704"/>
        <end position="1715"/>
    </location>
</feature>
<dbReference type="GO" id="GO:0005634">
    <property type="term" value="C:nucleus"/>
    <property type="evidence" value="ECO:0007669"/>
    <property type="project" value="UniProtKB-SubCell"/>
</dbReference>
<feature type="compositionally biased region" description="Basic and acidic residues" evidence="8">
    <location>
        <begin position="1332"/>
        <end position="1343"/>
    </location>
</feature>
<feature type="compositionally biased region" description="Polar residues" evidence="8">
    <location>
        <begin position="1786"/>
        <end position="1801"/>
    </location>
</feature>
<keyword evidence="3" id="KW-0805">Transcription regulation</keyword>
<feature type="domain" description="SPOC" evidence="9">
    <location>
        <begin position="3565"/>
        <end position="3733"/>
    </location>
</feature>
<feature type="compositionally biased region" description="Pro residues" evidence="8">
    <location>
        <begin position="423"/>
        <end position="435"/>
    </location>
</feature>
<dbReference type="FunFam" id="2.40.290.10:FF:000002">
    <property type="entry name" value="Spen family transcriptional repressor"/>
    <property type="match status" value="1"/>
</dbReference>
<feature type="compositionally biased region" description="Basic and acidic residues" evidence="8">
    <location>
        <begin position="2617"/>
        <end position="2637"/>
    </location>
</feature>
<feature type="compositionally biased region" description="Basic and acidic residues" evidence="8">
    <location>
        <begin position="1368"/>
        <end position="1385"/>
    </location>
</feature>
<feature type="compositionally biased region" description="Polar residues" evidence="8">
    <location>
        <begin position="2845"/>
        <end position="2860"/>
    </location>
</feature>
<dbReference type="Proteomes" id="UP001431783">
    <property type="component" value="Unassembled WGS sequence"/>
</dbReference>
<feature type="compositionally biased region" description="Basic and acidic residues" evidence="8">
    <location>
        <begin position="348"/>
        <end position="369"/>
    </location>
</feature>
<feature type="compositionally biased region" description="Basic residues" evidence="8">
    <location>
        <begin position="2682"/>
        <end position="2695"/>
    </location>
</feature>
<feature type="coiled-coil region" evidence="7">
    <location>
        <begin position="2507"/>
        <end position="2534"/>
    </location>
</feature>
<feature type="region of interest" description="Disordered" evidence="8">
    <location>
        <begin position="3397"/>
        <end position="3515"/>
    </location>
</feature>
<evidence type="ECO:0000313" key="11">
    <source>
        <dbReference type="Proteomes" id="UP001431783"/>
    </source>
</evidence>
<dbReference type="EMBL" id="JARQZJ010000121">
    <property type="protein sequence ID" value="KAK9888133.1"/>
    <property type="molecule type" value="Genomic_DNA"/>
</dbReference>
<feature type="region of interest" description="Disordered" evidence="8">
    <location>
        <begin position="1930"/>
        <end position="2031"/>
    </location>
</feature>
<evidence type="ECO:0000256" key="8">
    <source>
        <dbReference type="SAM" id="MobiDB-lite"/>
    </source>
</evidence>
<feature type="compositionally biased region" description="Acidic residues" evidence="8">
    <location>
        <begin position="2663"/>
        <end position="2674"/>
    </location>
</feature>
<feature type="region of interest" description="Disordered" evidence="8">
    <location>
        <begin position="2421"/>
        <end position="2441"/>
    </location>
</feature>
<feature type="region of interest" description="Disordered" evidence="8">
    <location>
        <begin position="2195"/>
        <end position="2219"/>
    </location>
</feature>
<feature type="region of interest" description="Disordered" evidence="8">
    <location>
        <begin position="1425"/>
        <end position="1668"/>
    </location>
</feature>
<comment type="subcellular location">
    <subcellularLocation>
        <location evidence="1">Nucleus</location>
    </subcellularLocation>
</comment>
<feature type="compositionally biased region" description="Basic and acidic residues" evidence="8">
    <location>
        <begin position="1156"/>
        <end position="1240"/>
    </location>
</feature>
<organism evidence="10 11">
    <name type="scientific">Henosepilachna vigintioctopunctata</name>
    <dbReference type="NCBI Taxonomy" id="420089"/>
    <lineage>
        <taxon>Eukaryota</taxon>
        <taxon>Metazoa</taxon>
        <taxon>Ecdysozoa</taxon>
        <taxon>Arthropoda</taxon>
        <taxon>Hexapoda</taxon>
        <taxon>Insecta</taxon>
        <taxon>Pterygota</taxon>
        <taxon>Neoptera</taxon>
        <taxon>Endopterygota</taxon>
        <taxon>Coleoptera</taxon>
        <taxon>Polyphaga</taxon>
        <taxon>Cucujiformia</taxon>
        <taxon>Coccinelloidea</taxon>
        <taxon>Coccinellidae</taxon>
        <taxon>Epilachninae</taxon>
        <taxon>Epilachnini</taxon>
        <taxon>Henosepilachna</taxon>
    </lineage>
</organism>
<feature type="compositionally biased region" description="Basic and acidic residues" evidence="8">
    <location>
        <begin position="864"/>
        <end position="1026"/>
    </location>
</feature>
<feature type="compositionally biased region" description="Basic and acidic residues" evidence="8">
    <location>
        <begin position="1734"/>
        <end position="1745"/>
    </location>
</feature>
<comment type="caution">
    <text evidence="10">The sequence shown here is derived from an EMBL/GenBank/DDBJ whole genome shotgun (WGS) entry which is preliminary data.</text>
</comment>
<feature type="region of interest" description="Disordered" evidence="8">
    <location>
        <begin position="2609"/>
        <end position="2753"/>
    </location>
</feature>
<feature type="compositionally biased region" description="Basic and acidic residues" evidence="8">
    <location>
        <begin position="1693"/>
        <end position="1703"/>
    </location>
</feature>
<dbReference type="Pfam" id="PF07744">
    <property type="entry name" value="SPOC"/>
    <property type="match status" value="1"/>
</dbReference>
<feature type="compositionally biased region" description="Basic and acidic residues" evidence="8">
    <location>
        <begin position="1631"/>
        <end position="1649"/>
    </location>
</feature>
<feature type="compositionally biased region" description="Acidic residues" evidence="8">
    <location>
        <begin position="1989"/>
        <end position="1998"/>
    </location>
</feature>
<accession>A0AAW1V432</accession>
<evidence type="ECO:0000256" key="4">
    <source>
        <dbReference type="ARBA" id="ARBA00023054"/>
    </source>
</evidence>
<feature type="compositionally biased region" description="Basic residues" evidence="8">
    <location>
        <begin position="2871"/>
        <end position="2880"/>
    </location>
</feature>
<feature type="compositionally biased region" description="Basic and acidic residues" evidence="8">
    <location>
        <begin position="2651"/>
        <end position="2662"/>
    </location>
</feature>
<feature type="compositionally biased region" description="Polar residues" evidence="8">
    <location>
        <begin position="1811"/>
        <end position="1825"/>
    </location>
</feature>
<feature type="region of interest" description="Disordered" evidence="8">
    <location>
        <begin position="394"/>
        <end position="460"/>
    </location>
</feature>
<evidence type="ECO:0000313" key="10">
    <source>
        <dbReference type="EMBL" id="KAK9888133.1"/>
    </source>
</evidence>
<dbReference type="PANTHER" id="PTHR24216">
    <property type="entry name" value="PAXILLIN-RELATED"/>
    <property type="match status" value="1"/>
</dbReference>
<feature type="region of interest" description="Disordered" evidence="8">
    <location>
        <begin position="1287"/>
        <end position="1413"/>
    </location>
</feature>
<feature type="compositionally biased region" description="Polar residues" evidence="8">
    <location>
        <begin position="2199"/>
        <end position="2219"/>
    </location>
</feature>
<evidence type="ECO:0000256" key="7">
    <source>
        <dbReference type="SAM" id="Coils"/>
    </source>
</evidence>
<feature type="region of interest" description="Disordered" evidence="8">
    <location>
        <begin position="165"/>
        <end position="190"/>
    </location>
</feature>
<feature type="compositionally biased region" description="Polar residues" evidence="8">
    <location>
        <begin position="2017"/>
        <end position="2027"/>
    </location>
</feature>
<dbReference type="PANTHER" id="PTHR24216:SF8">
    <property type="entry name" value="PAXILLIN, ISOFORM F"/>
    <property type="match status" value="1"/>
</dbReference>
<dbReference type="CDD" id="cd21543">
    <property type="entry name" value="SPOC_SHARP"/>
    <property type="match status" value="1"/>
</dbReference>
<feature type="compositionally biased region" description="Basic and acidic residues" evidence="8">
    <location>
        <begin position="1094"/>
        <end position="1148"/>
    </location>
</feature>
<dbReference type="GO" id="GO:0003723">
    <property type="term" value="F:RNA binding"/>
    <property type="evidence" value="ECO:0007669"/>
    <property type="project" value="UniProtKB-KW"/>
</dbReference>
<evidence type="ECO:0000256" key="3">
    <source>
        <dbReference type="ARBA" id="ARBA00023015"/>
    </source>
</evidence>
<feature type="compositionally biased region" description="Basic and acidic residues" evidence="8">
    <location>
        <begin position="1456"/>
        <end position="1467"/>
    </location>
</feature>
<feature type="compositionally biased region" description="Polar residues" evidence="8">
    <location>
        <begin position="2641"/>
        <end position="2650"/>
    </location>
</feature>
<evidence type="ECO:0000256" key="6">
    <source>
        <dbReference type="ARBA" id="ARBA00023242"/>
    </source>
</evidence>